<comment type="caution">
    <text evidence="4">The sequence shown here is derived from an EMBL/GenBank/DDBJ whole genome shotgun (WGS) entry which is preliminary data.</text>
</comment>
<dbReference type="Pfam" id="PF25484">
    <property type="entry name" value="DUF7907"/>
    <property type="match status" value="1"/>
</dbReference>
<evidence type="ECO:0000313" key="4">
    <source>
        <dbReference type="EMBL" id="KAK3899996.1"/>
    </source>
</evidence>
<evidence type="ECO:0000313" key="5">
    <source>
        <dbReference type="Proteomes" id="UP001303889"/>
    </source>
</evidence>
<evidence type="ECO:0000256" key="1">
    <source>
        <dbReference type="SAM" id="MobiDB-lite"/>
    </source>
</evidence>
<keyword evidence="2" id="KW-0732">Signal</keyword>
<name>A0AAN6MH20_9PEZI</name>
<dbReference type="InterPro" id="IPR057229">
    <property type="entry name" value="DUF7907"/>
</dbReference>
<reference evidence="4" key="2">
    <citation type="submission" date="2023-05" db="EMBL/GenBank/DDBJ databases">
        <authorList>
            <consortium name="Lawrence Berkeley National Laboratory"/>
            <person name="Steindorff A."/>
            <person name="Hensen N."/>
            <person name="Bonometti L."/>
            <person name="Westerberg I."/>
            <person name="Brannstrom I.O."/>
            <person name="Guillou S."/>
            <person name="Cros-Aarteil S."/>
            <person name="Calhoun S."/>
            <person name="Haridas S."/>
            <person name="Kuo A."/>
            <person name="Mondo S."/>
            <person name="Pangilinan J."/>
            <person name="Riley R."/>
            <person name="Labutti K."/>
            <person name="Andreopoulos B."/>
            <person name="Lipzen A."/>
            <person name="Chen C."/>
            <person name="Yanf M."/>
            <person name="Daum C."/>
            <person name="Ng V."/>
            <person name="Clum A."/>
            <person name="Ohm R."/>
            <person name="Martin F."/>
            <person name="Silar P."/>
            <person name="Natvig D."/>
            <person name="Lalanne C."/>
            <person name="Gautier V."/>
            <person name="Ament-Velasquez S.L."/>
            <person name="Kruys A."/>
            <person name="Hutchinson M.I."/>
            <person name="Powell A.J."/>
            <person name="Barry K."/>
            <person name="Miller A.N."/>
            <person name="Grigoriev I.V."/>
            <person name="Debuchy R."/>
            <person name="Gladieux P."/>
            <person name="Thoren M.H."/>
            <person name="Johannesson H."/>
        </authorList>
    </citation>
    <scope>NUCLEOTIDE SEQUENCE</scope>
    <source>
        <strain evidence="4">CBS 103.79</strain>
    </source>
</reference>
<dbReference type="Proteomes" id="UP001303889">
    <property type="component" value="Unassembled WGS sequence"/>
</dbReference>
<proteinExistence type="predicted"/>
<evidence type="ECO:0000256" key="2">
    <source>
        <dbReference type="SAM" id="SignalP"/>
    </source>
</evidence>
<reference evidence="4" key="1">
    <citation type="journal article" date="2023" name="Mol. Phylogenet. Evol.">
        <title>Genome-scale phylogeny and comparative genomics of the fungal order Sordariales.</title>
        <authorList>
            <person name="Hensen N."/>
            <person name="Bonometti L."/>
            <person name="Westerberg I."/>
            <person name="Brannstrom I.O."/>
            <person name="Guillou S."/>
            <person name="Cros-Aarteil S."/>
            <person name="Calhoun S."/>
            <person name="Haridas S."/>
            <person name="Kuo A."/>
            <person name="Mondo S."/>
            <person name="Pangilinan J."/>
            <person name="Riley R."/>
            <person name="LaButti K."/>
            <person name="Andreopoulos B."/>
            <person name="Lipzen A."/>
            <person name="Chen C."/>
            <person name="Yan M."/>
            <person name="Daum C."/>
            <person name="Ng V."/>
            <person name="Clum A."/>
            <person name="Steindorff A."/>
            <person name="Ohm R.A."/>
            <person name="Martin F."/>
            <person name="Silar P."/>
            <person name="Natvig D.O."/>
            <person name="Lalanne C."/>
            <person name="Gautier V."/>
            <person name="Ament-Velasquez S.L."/>
            <person name="Kruys A."/>
            <person name="Hutchinson M.I."/>
            <person name="Powell A.J."/>
            <person name="Barry K."/>
            <person name="Miller A.N."/>
            <person name="Grigoriev I.V."/>
            <person name="Debuchy R."/>
            <person name="Gladieux P."/>
            <person name="Hiltunen Thoren M."/>
            <person name="Johannesson H."/>
        </authorList>
    </citation>
    <scope>NUCLEOTIDE SEQUENCE</scope>
    <source>
        <strain evidence="4">CBS 103.79</strain>
    </source>
</reference>
<feature type="compositionally biased region" description="Low complexity" evidence="1">
    <location>
        <begin position="15"/>
        <end position="26"/>
    </location>
</feature>
<organism evidence="4 5">
    <name type="scientific">Staphylotrichum tortipilum</name>
    <dbReference type="NCBI Taxonomy" id="2831512"/>
    <lineage>
        <taxon>Eukaryota</taxon>
        <taxon>Fungi</taxon>
        <taxon>Dikarya</taxon>
        <taxon>Ascomycota</taxon>
        <taxon>Pezizomycotina</taxon>
        <taxon>Sordariomycetes</taxon>
        <taxon>Sordariomycetidae</taxon>
        <taxon>Sordariales</taxon>
        <taxon>Chaetomiaceae</taxon>
        <taxon>Staphylotrichum</taxon>
    </lineage>
</organism>
<feature type="domain" description="DUF7907" evidence="3">
    <location>
        <begin position="26"/>
        <end position="187"/>
    </location>
</feature>
<feature type="signal peptide" evidence="2">
    <location>
        <begin position="1"/>
        <end position="15"/>
    </location>
</feature>
<protein>
    <recommendedName>
        <fullName evidence="3">DUF7907 domain-containing protein</fullName>
    </recommendedName>
</protein>
<feature type="compositionally biased region" description="Pro residues" evidence="1">
    <location>
        <begin position="35"/>
        <end position="47"/>
    </location>
</feature>
<gene>
    <name evidence="4" type="ORF">C8A05DRAFT_17650</name>
</gene>
<accession>A0AAN6MH20</accession>
<dbReference type="EMBL" id="MU855716">
    <property type="protein sequence ID" value="KAK3899996.1"/>
    <property type="molecule type" value="Genomic_DNA"/>
</dbReference>
<feature type="chain" id="PRO_5042899088" description="DUF7907 domain-containing protein" evidence="2">
    <location>
        <begin position="16"/>
        <end position="214"/>
    </location>
</feature>
<keyword evidence="5" id="KW-1185">Reference proteome</keyword>
<dbReference type="AlphaFoldDB" id="A0AAN6MH20"/>
<feature type="region of interest" description="Disordered" evidence="1">
    <location>
        <begin position="15"/>
        <end position="48"/>
    </location>
</feature>
<sequence length="214" mass="22547">MRLLPTLTLAATATALPSHPPSHSSSTGFQLLALPHPPTPGQPPSSPPRYLSAIHTGAGQNAAVLSPDLSSARLFYLNGTTPQIRARQATILTDGGTPPFPFSLQVQRPGEEGRVAAVSVGSGMPGAVERGRGVVNGWDRDGKGRGGWWVCEEMVAYYNRVFEVVRYAYDGKAPGEGCKAVRLVARCAVLNELPAGSLSSHEFVGEVGCEEGDK</sequence>
<evidence type="ECO:0000259" key="3">
    <source>
        <dbReference type="Pfam" id="PF25484"/>
    </source>
</evidence>